<dbReference type="GO" id="GO:0005794">
    <property type="term" value="C:Golgi apparatus"/>
    <property type="evidence" value="ECO:0007669"/>
    <property type="project" value="UniProtKB-SubCell"/>
</dbReference>
<dbReference type="AlphaFoldDB" id="A0A1B0CY01"/>
<dbReference type="GO" id="GO:0006888">
    <property type="term" value="P:endoplasmic reticulum to Golgi vesicle-mediated transport"/>
    <property type="evidence" value="ECO:0007669"/>
    <property type="project" value="TreeGrafter"/>
</dbReference>
<accession>A0A1B0CY01</accession>
<dbReference type="GO" id="GO:0031267">
    <property type="term" value="F:small GTPase binding"/>
    <property type="evidence" value="ECO:0007669"/>
    <property type="project" value="TreeGrafter"/>
</dbReference>
<reference evidence="5" key="1">
    <citation type="submission" date="2020-05" db="UniProtKB">
        <authorList>
            <consortium name="EnsemblMetazoa"/>
        </authorList>
    </citation>
    <scope>IDENTIFICATION</scope>
    <source>
        <strain evidence="5">Jacobina</strain>
    </source>
</reference>
<comment type="subcellular location">
    <subcellularLocation>
        <location evidence="1">Golgi apparatus</location>
    </subcellularLocation>
</comment>
<organism evidence="5 6">
    <name type="scientific">Lutzomyia longipalpis</name>
    <name type="common">Sand fly</name>
    <dbReference type="NCBI Taxonomy" id="7200"/>
    <lineage>
        <taxon>Eukaryota</taxon>
        <taxon>Metazoa</taxon>
        <taxon>Ecdysozoa</taxon>
        <taxon>Arthropoda</taxon>
        <taxon>Hexapoda</taxon>
        <taxon>Insecta</taxon>
        <taxon>Pterygota</taxon>
        <taxon>Neoptera</taxon>
        <taxon>Endopterygota</taxon>
        <taxon>Diptera</taxon>
        <taxon>Nematocera</taxon>
        <taxon>Psychodoidea</taxon>
        <taxon>Psychodidae</taxon>
        <taxon>Lutzomyia</taxon>
        <taxon>Lutzomyia</taxon>
    </lineage>
</organism>
<dbReference type="Proteomes" id="UP000092461">
    <property type="component" value="Unassembled WGS sequence"/>
</dbReference>
<evidence type="ECO:0000256" key="3">
    <source>
        <dbReference type="ARBA" id="ARBA00023054"/>
    </source>
</evidence>
<sequence length="117" mass="13618">MVELQRQAEEYRNKLTLLEQEAQKSSNAYTSASIRANQHAETLQAQYMLLSQQRDELSSKLSAAEDKESKNQAALINLQCALEQFQRDKDRDIEATTYRIRKQLEDERKAHMDVLTE</sequence>
<dbReference type="PANTHER" id="PTHR18921:SF2">
    <property type="entry name" value="THYROID RECEPTOR-INTERACTING PROTEIN 11"/>
    <property type="match status" value="1"/>
</dbReference>
<dbReference type="VEuPathDB" id="VectorBase:LLONM1_000306"/>
<evidence type="ECO:0000256" key="1">
    <source>
        <dbReference type="ARBA" id="ARBA00004555"/>
    </source>
</evidence>
<dbReference type="PANTHER" id="PTHR18921">
    <property type="entry name" value="MYOSIN HEAVY CHAIN - RELATED"/>
    <property type="match status" value="1"/>
</dbReference>
<feature type="coiled-coil region" evidence="4">
    <location>
        <begin position="1"/>
        <end position="67"/>
    </location>
</feature>
<protein>
    <submittedName>
        <fullName evidence="5">Uncharacterized protein</fullName>
    </submittedName>
</protein>
<evidence type="ECO:0000256" key="4">
    <source>
        <dbReference type="SAM" id="Coils"/>
    </source>
</evidence>
<keyword evidence="6" id="KW-1185">Reference proteome</keyword>
<dbReference type="VEuPathDB" id="VectorBase:LLOJ009999"/>
<evidence type="ECO:0000313" key="5">
    <source>
        <dbReference type="EnsemblMetazoa" id="LLOJ009999-PA"/>
    </source>
</evidence>
<evidence type="ECO:0000313" key="6">
    <source>
        <dbReference type="Proteomes" id="UP000092461"/>
    </source>
</evidence>
<evidence type="ECO:0000256" key="2">
    <source>
        <dbReference type="ARBA" id="ARBA00023034"/>
    </source>
</evidence>
<dbReference type="EMBL" id="AJWK01035147">
    <property type="status" value="NOT_ANNOTATED_CDS"/>
    <property type="molecule type" value="Genomic_DNA"/>
</dbReference>
<proteinExistence type="predicted"/>
<keyword evidence="3 4" id="KW-0175">Coiled coil</keyword>
<dbReference type="GO" id="GO:0007030">
    <property type="term" value="P:Golgi organization"/>
    <property type="evidence" value="ECO:0007669"/>
    <property type="project" value="TreeGrafter"/>
</dbReference>
<dbReference type="EnsemblMetazoa" id="LLOJ009999-RA">
    <property type="protein sequence ID" value="LLOJ009999-PA"/>
    <property type="gene ID" value="LLOJ009999"/>
</dbReference>
<name>A0A1B0CY01_LUTLO</name>
<keyword evidence="2" id="KW-0333">Golgi apparatus</keyword>